<proteinExistence type="predicted"/>
<dbReference type="RefSeq" id="YP_010218576.1">
    <property type="nucleotide sequence ID" value="NC_058917.1"/>
</dbReference>
<gene>
    <name evidence="1" type="primary">orf126A</name>
</gene>
<name>A0A8K1MEQ3_9PEZI</name>
<dbReference type="AlphaFoldDB" id="A0A8K1MEQ3"/>
<sequence>MQWKNKGTLLQCGNSSSFIISRFQSLHAGVEYPCMARRSHMYSQHDTRLRQKAMHGYIVYGSYLRLLVWKPKSSPSHLTIPPSNNPAASSLVPAGNKGKCGLGNNKFSHSFPFFAGKWTERSRGYK</sequence>
<protein>
    <submittedName>
        <fullName evidence="1">Uncharacterized protein</fullName>
    </submittedName>
</protein>
<organism evidence="1">
    <name type="scientific">Morchella brunnea</name>
    <dbReference type="NCBI Taxonomy" id="1174671"/>
    <lineage>
        <taxon>Eukaryota</taxon>
        <taxon>Fungi</taxon>
        <taxon>Dikarya</taxon>
        <taxon>Ascomycota</taxon>
        <taxon>Pezizomycotina</taxon>
        <taxon>Pezizomycetes</taxon>
        <taxon>Pezizales</taxon>
        <taxon>Morchellaceae</taxon>
        <taxon>Morchella</taxon>
    </lineage>
</organism>
<dbReference type="GeneID" id="68665274"/>
<reference evidence="1" key="1">
    <citation type="submission" date="2021-01" db="EMBL/GenBank/DDBJ databases">
        <authorList>
            <person name="Sun H.-H."/>
            <person name="Zhang S."/>
            <person name="Zhang Y.-J."/>
        </authorList>
    </citation>
    <scope>NUCLEOTIDE SEQUENCE</scope>
    <source>
        <strain evidence="1">CMM1</strain>
    </source>
</reference>
<geneLocation type="mitochondrion" evidence="1"/>
<evidence type="ECO:0000313" key="1">
    <source>
        <dbReference type="EMBL" id="UBU98344.1"/>
    </source>
</evidence>
<keyword evidence="1" id="KW-0496">Mitochondrion</keyword>
<dbReference type="EMBL" id="MW538937">
    <property type="protein sequence ID" value="UBU98344.1"/>
    <property type="molecule type" value="Genomic_DNA"/>
</dbReference>
<accession>A0A8K1MEQ3</accession>